<name>A0A0D0BNS4_9AGAM</name>
<evidence type="ECO:0000313" key="1">
    <source>
        <dbReference type="EMBL" id="KIK44843.1"/>
    </source>
</evidence>
<keyword evidence="2" id="KW-1185">Reference proteome</keyword>
<organism evidence="1 2">
    <name type="scientific">Suillus luteus UH-Slu-Lm8-n1</name>
    <dbReference type="NCBI Taxonomy" id="930992"/>
    <lineage>
        <taxon>Eukaryota</taxon>
        <taxon>Fungi</taxon>
        <taxon>Dikarya</taxon>
        <taxon>Basidiomycota</taxon>
        <taxon>Agaricomycotina</taxon>
        <taxon>Agaricomycetes</taxon>
        <taxon>Agaricomycetidae</taxon>
        <taxon>Boletales</taxon>
        <taxon>Suillineae</taxon>
        <taxon>Suillaceae</taxon>
        <taxon>Suillus</taxon>
    </lineage>
</organism>
<reference evidence="2" key="2">
    <citation type="submission" date="2015-01" db="EMBL/GenBank/DDBJ databases">
        <title>Evolutionary Origins and Diversification of the Mycorrhizal Mutualists.</title>
        <authorList>
            <consortium name="DOE Joint Genome Institute"/>
            <consortium name="Mycorrhizal Genomics Consortium"/>
            <person name="Kohler A."/>
            <person name="Kuo A."/>
            <person name="Nagy L.G."/>
            <person name="Floudas D."/>
            <person name="Copeland A."/>
            <person name="Barry K.W."/>
            <person name="Cichocki N."/>
            <person name="Veneault-Fourrey C."/>
            <person name="LaButti K."/>
            <person name="Lindquist E.A."/>
            <person name="Lipzen A."/>
            <person name="Lundell T."/>
            <person name="Morin E."/>
            <person name="Murat C."/>
            <person name="Riley R."/>
            <person name="Ohm R."/>
            <person name="Sun H."/>
            <person name="Tunlid A."/>
            <person name="Henrissat B."/>
            <person name="Grigoriev I.V."/>
            <person name="Hibbett D.S."/>
            <person name="Martin F."/>
        </authorList>
    </citation>
    <scope>NUCLEOTIDE SEQUENCE [LARGE SCALE GENOMIC DNA]</scope>
    <source>
        <strain evidence="2">UH-Slu-Lm8-n1</strain>
    </source>
</reference>
<sequence length="63" mass="7006">MTKSEASLTCVPTASPATYGFSIDKNNYSTESRYLSRLRPYASDGQPIPKSHDVLFSVRNVHI</sequence>
<reference evidence="1 2" key="1">
    <citation type="submission" date="2014-04" db="EMBL/GenBank/DDBJ databases">
        <authorList>
            <consortium name="DOE Joint Genome Institute"/>
            <person name="Kuo A."/>
            <person name="Ruytinx J."/>
            <person name="Rineau F."/>
            <person name="Colpaert J."/>
            <person name="Kohler A."/>
            <person name="Nagy L.G."/>
            <person name="Floudas D."/>
            <person name="Copeland A."/>
            <person name="Barry K.W."/>
            <person name="Cichocki N."/>
            <person name="Veneault-Fourrey C."/>
            <person name="LaButti K."/>
            <person name="Lindquist E.A."/>
            <person name="Lipzen A."/>
            <person name="Lundell T."/>
            <person name="Morin E."/>
            <person name="Murat C."/>
            <person name="Sun H."/>
            <person name="Tunlid A."/>
            <person name="Henrissat B."/>
            <person name="Grigoriev I.V."/>
            <person name="Hibbett D.S."/>
            <person name="Martin F."/>
            <person name="Nordberg H.P."/>
            <person name="Cantor M.N."/>
            <person name="Hua S.X."/>
        </authorList>
    </citation>
    <scope>NUCLEOTIDE SEQUENCE [LARGE SCALE GENOMIC DNA]</scope>
    <source>
        <strain evidence="1 2">UH-Slu-Lm8-n1</strain>
    </source>
</reference>
<dbReference type="InParanoid" id="A0A0D0BNS4"/>
<proteinExistence type="predicted"/>
<protein>
    <submittedName>
        <fullName evidence="1">Uncharacterized protein</fullName>
    </submittedName>
</protein>
<dbReference type="AlphaFoldDB" id="A0A0D0BNS4"/>
<dbReference type="EMBL" id="KN835183">
    <property type="protein sequence ID" value="KIK44843.1"/>
    <property type="molecule type" value="Genomic_DNA"/>
</dbReference>
<dbReference type="Proteomes" id="UP000054485">
    <property type="component" value="Unassembled WGS sequence"/>
</dbReference>
<gene>
    <name evidence="1" type="ORF">CY34DRAFT_802307</name>
</gene>
<accession>A0A0D0BNS4</accession>
<dbReference type="HOGENOM" id="CLU_2887357_0_0_1"/>
<evidence type="ECO:0000313" key="2">
    <source>
        <dbReference type="Proteomes" id="UP000054485"/>
    </source>
</evidence>